<sequence length="279" mass="30827">MKKWVGKIAMGLALVLGLAACGQKKTEDKTINIGSMVSDVTIWRHIAKSPEAKKMGLKIKVTSFQDGVQLNQATLDGSVDVNAFQSYAYFQAFNKEQKAGKQVALGTTYLEPMGIYSDKHKNLKHIPDGATVVIANDAANETRGLELLAKAGLITLPKNFDALGKVQDIQSNPHHLKFKEAQDNTIPRLMKDADYGLLANTVAYEAGLNVLKDALYHEKVDQTTRKNVNILATAAKNKDNKAYRKLTTLYHKPAIQKWLTKKFGGTKVEVQKPISYLKN</sequence>
<evidence type="ECO:0000313" key="8">
    <source>
        <dbReference type="Proteomes" id="UP000051790"/>
    </source>
</evidence>
<organism evidence="7 8">
    <name type="scientific">Lacticaseibacillus manihotivorans DSM 13343 = JCM 12514</name>
    <dbReference type="NCBI Taxonomy" id="1423769"/>
    <lineage>
        <taxon>Bacteria</taxon>
        <taxon>Bacillati</taxon>
        <taxon>Bacillota</taxon>
        <taxon>Bacilli</taxon>
        <taxon>Lactobacillales</taxon>
        <taxon>Lactobacillaceae</taxon>
        <taxon>Lacticaseibacillus</taxon>
    </lineage>
</organism>
<dbReference type="PATRIC" id="fig|1423769.4.peg.2403"/>
<dbReference type="Proteomes" id="UP000051790">
    <property type="component" value="Unassembled WGS sequence"/>
</dbReference>
<keyword evidence="8" id="KW-1185">Reference proteome</keyword>
<protein>
    <submittedName>
        <fullName evidence="7">NLPA lipoprotein</fullName>
    </submittedName>
</protein>
<evidence type="ECO:0000256" key="5">
    <source>
        <dbReference type="ARBA" id="ARBA00023139"/>
    </source>
</evidence>
<dbReference type="Pfam" id="PF03180">
    <property type="entry name" value="Lipoprotein_9"/>
    <property type="match status" value="1"/>
</dbReference>
<evidence type="ECO:0000313" key="7">
    <source>
        <dbReference type="EMBL" id="KRL41184.1"/>
    </source>
</evidence>
<accession>A0A0R1Q9H6</accession>
<comment type="subcellular location">
    <subcellularLocation>
        <location evidence="1">Membrane</location>
        <topology evidence="1">Lipid-anchor</topology>
    </subcellularLocation>
</comment>
<dbReference type="Gene3D" id="3.40.190.10">
    <property type="entry name" value="Periplasmic binding protein-like II"/>
    <property type="match status" value="2"/>
</dbReference>
<dbReference type="PANTHER" id="PTHR30429:SF3">
    <property type="entry name" value="LIPOPROTEIN"/>
    <property type="match status" value="1"/>
</dbReference>
<dbReference type="InterPro" id="IPR004872">
    <property type="entry name" value="Lipoprotein_NlpA"/>
</dbReference>
<evidence type="ECO:0000256" key="6">
    <source>
        <dbReference type="ARBA" id="ARBA00023288"/>
    </source>
</evidence>
<proteinExistence type="inferred from homology"/>
<evidence type="ECO:0000256" key="4">
    <source>
        <dbReference type="ARBA" id="ARBA00023136"/>
    </source>
</evidence>
<name>A0A0R1Q9H6_9LACO</name>
<keyword evidence="4" id="KW-0472">Membrane</keyword>
<evidence type="ECO:0000256" key="2">
    <source>
        <dbReference type="ARBA" id="ARBA00008973"/>
    </source>
</evidence>
<keyword evidence="3" id="KW-0732">Signal</keyword>
<gene>
    <name evidence="7" type="ORF">FD01_GL002228</name>
</gene>
<comment type="caution">
    <text evidence="7">The sequence shown here is derived from an EMBL/GenBank/DDBJ whole genome shotgun (WGS) entry which is preliminary data.</text>
</comment>
<dbReference type="GO" id="GO:0016020">
    <property type="term" value="C:membrane"/>
    <property type="evidence" value="ECO:0007669"/>
    <property type="project" value="UniProtKB-SubCell"/>
</dbReference>
<dbReference type="AlphaFoldDB" id="A0A0R1Q9H6"/>
<dbReference type="PROSITE" id="PS51257">
    <property type="entry name" value="PROKAR_LIPOPROTEIN"/>
    <property type="match status" value="1"/>
</dbReference>
<keyword evidence="5" id="KW-0564">Palmitate</keyword>
<evidence type="ECO:0000256" key="1">
    <source>
        <dbReference type="ARBA" id="ARBA00004635"/>
    </source>
</evidence>
<keyword evidence="6 7" id="KW-0449">Lipoprotein</keyword>
<reference evidence="7 8" key="1">
    <citation type="journal article" date="2015" name="Genome Announc.">
        <title>Expanding the biotechnology potential of lactobacilli through comparative genomics of 213 strains and associated genera.</title>
        <authorList>
            <person name="Sun Z."/>
            <person name="Harris H.M."/>
            <person name="McCann A."/>
            <person name="Guo C."/>
            <person name="Argimon S."/>
            <person name="Zhang W."/>
            <person name="Yang X."/>
            <person name="Jeffery I.B."/>
            <person name="Cooney J.C."/>
            <person name="Kagawa T.F."/>
            <person name="Liu W."/>
            <person name="Song Y."/>
            <person name="Salvetti E."/>
            <person name="Wrobel A."/>
            <person name="Rasinkangas P."/>
            <person name="Parkhill J."/>
            <person name="Rea M.C."/>
            <person name="O'Sullivan O."/>
            <person name="Ritari J."/>
            <person name="Douillard F.P."/>
            <person name="Paul Ross R."/>
            <person name="Yang R."/>
            <person name="Briner A.E."/>
            <person name="Felis G.E."/>
            <person name="de Vos W.M."/>
            <person name="Barrangou R."/>
            <person name="Klaenhammer T.R."/>
            <person name="Caufield P.W."/>
            <person name="Cui Y."/>
            <person name="Zhang H."/>
            <person name="O'Toole P.W."/>
        </authorList>
    </citation>
    <scope>NUCLEOTIDE SEQUENCE [LARGE SCALE GENOMIC DNA]</scope>
    <source>
        <strain evidence="7 8">DSM 13343</strain>
    </source>
</reference>
<dbReference type="PANTHER" id="PTHR30429">
    <property type="entry name" value="D-METHIONINE-BINDING LIPOPROTEIN METQ"/>
    <property type="match status" value="1"/>
</dbReference>
<dbReference type="EMBL" id="AZEU01000259">
    <property type="protein sequence ID" value="KRL41184.1"/>
    <property type="molecule type" value="Genomic_DNA"/>
</dbReference>
<dbReference type="SUPFAM" id="SSF53850">
    <property type="entry name" value="Periplasmic binding protein-like II"/>
    <property type="match status" value="1"/>
</dbReference>
<comment type="similarity">
    <text evidence="2">Belongs to the NlpA lipoprotein family.</text>
</comment>
<evidence type="ECO:0000256" key="3">
    <source>
        <dbReference type="ARBA" id="ARBA00022729"/>
    </source>
</evidence>